<evidence type="ECO:0000313" key="1">
    <source>
        <dbReference type="EMBL" id="CAA6809396.1"/>
    </source>
</evidence>
<dbReference type="Gene3D" id="3.10.450.530">
    <property type="entry name" value="Ribonuclease toxin, BrnT, of type II toxin-antitoxin system"/>
    <property type="match status" value="1"/>
</dbReference>
<reference evidence="1" key="1">
    <citation type="submission" date="2020-01" db="EMBL/GenBank/DDBJ databases">
        <authorList>
            <person name="Meier V. D."/>
            <person name="Meier V D."/>
        </authorList>
    </citation>
    <scope>NUCLEOTIDE SEQUENCE</scope>
    <source>
        <strain evidence="1">HLG_WM_MAG_12</strain>
    </source>
</reference>
<dbReference type="AlphaFoldDB" id="A0A6S6T3B8"/>
<name>A0A6S6T3B8_9BACT</name>
<dbReference type="Pfam" id="PF04365">
    <property type="entry name" value="BrnT_toxin"/>
    <property type="match status" value="1"/>
</dbReference>
<accession>A0A6S6T3B8</accession>
<gene>
    <name evidence="1" type="ORF">HELGO_WM18002</name>
</gene>
<dbReference type="EMBL" id="CACVAW010000037">
    <property type="protein sequence ID" value="CAA6809396.1"/>
    <property type="molecule type" value="Genomic_DNA"/>
</dbReference>
<protein>
    <submittedName>
        <fullName evidence="1">COGs COG2929</fullName>
    </submittedName>
</protein>
<proteinExistence type="predicted"/>
<organism evidence="1">
    <name type="scientific">uncultured Campylobacterales bacterium</name>
    <dbReference type="NCBI Taxonomy" id="352960"/>
    <lineage>
        <taxon>Bacteria</taxon>
        <taxon>Pseudomonadati</taxon>
        <taxon>Campylobacterota</taxon>
        <taxon>Epsilonproteobacteria</taxon>
        <taxon>Campylobacterales</taxon>
        <taxon>environmental samples</taxon>
    </lineage>
</organism>
<dbReference type="InterPro" id="IPR038573">
    <property type="entry name" value="BrnT_sf"/>
</dbReference>
<dbReference type="InterPro" id="IPR007460">
    <property type="entry name" value="BrnT_toxin"/>
</dbReference>
<sequence length="90" mass="11115">MDFEYDINKSKQNKEKHNIDFEEAKLLWNDYNLIELPSKNNDNLENRFLLIGKIEKNYYTSIVTYRKEIIRIISVRRSRKKEIELYEKNR</sequence>